<dbReference type="Proteomes" id="UP001241537">
    <property type="component" value="Unassembled WGS sequence"/>
</dbReference>
<reference evidence="7" key="1">
    <citation type="submission" date="2023-07" db="EMBL/GenBank/DDBJ databases">
        <title>Genomic Encyclopedia of Type Strains, Phase IV (KMG-IV): sequencing the most valuable type-strain genomes for metagenomic binning, comparative biology and taxonomic classification.</title>
        <authorList>
            <person name="Goeker M."/>
        </authorList>
    </citation>
    <scope>NUCLEOTIDE SEQUENCE</scope>
    <source>
        <strain evidence="7">DSM 19659</strain>
    </source>
</reference>
<evidence type="ECO:0000259" key="6">
    <source>
        <dbReference type="Pfam" id="PF13847"/>
    </source>
</evidence>
<dbReference type="InterPro" id="IPR010280">
    <property type="entry name" value="U5_MeTrfase_fam"/>
</dbReference>
<organism evidence="7 8">
    <name type="scientific">Moryella indoligenes</name>
    <dbReference type="NCBI Taxonomy" id="371674"/>
    <lineage>
        <taxon>Bacteria</taxon>
        <taxon>Bacillati</taxon>
        <taxon>Bacillota</taxon>
        <taxon>Clostridia</taxon>
        <taxon>Lachnospirales</taxon>
        <taxon>Lachnospiraceae</taxon>
        <taxon>Moryella</taxon>
    </lineage>
</organism>
<feature type="binding site" evidence="4">
    <location>
        <position position="331"/>
    </location>
    <ligand>
        <name>S-adenosyl-L-methionine</name>
        <dbReference type="ChEBI" id="CHEBI:59789"/>
    </ligand>
</feature>
<keyword evidence="1 4" id="KW-0489">Methyltransferase</keyword>
<dbReference type="PROSITE" id="PS01230">
    <property type="entry name" value="TRMA_1"/>
    <property type="match status" value="1"/>
</dbReference>
<dbReference type="Gene3D" id="2.40.50.1070">
    <property type="match status" value="1"/>
</dbReference>
<accession>A0AAE3VA66</accession>
<dbReference type="GO" id="GO:0006396">
    <property type="term" value="P:RNA processing"/>
    <property type="evidence" value="ECO:0007669"/>
    <property type="project" value="InterPro"/>
</dbReference>
<dbReference type="GO" id="GO:0008173">
    <property type="term" value="F:RNA methyltransferase activity"/>
    <property type="evidence" value="ECO:0007669"/>
    <property type="project" value="InterPro"/>
</dbReference>
<sequence length="469" mass="52577">MKKGEIGQGVIGDTSFPDRGYIEREDGKVLIKHAIPGREVEYRILKRRGERGEGRVLRLIKPSPLETAAHPCLHSGICGGCLYQTLPYPEQLKLKERQLVELLHTAAGQTFQWDGMLGSPEPEHYRLKMEYSFGDAYRDGPLALGMHRRESHYDIVTTDRCQLVHEDFNLILRETLRIFTEAQIPFFHKLRHSGYLRHLLVRRGTHSGEMLVDLVTVSEGAYTAPEGQEGRAINFSLLLTQWKDAILKLPLQSELKGILHTVNDSPADAVINQGTEVLYGQEYFEETLSGLRFKITPFSFFQNNADGAELLYRKVADYVGDTGGKTVFDLYSGTGTIAQLVAKTASHTVGVELIEEAVIAARENAERNGITNCSFIAGDVLKVLDELREKPDVIILDPPREGVNPKALSKLVRYRVPRMIYVSCKPSSLLRDLEILREGGYQPTRAVGVDMFPQTPNVEAVCLMSKVQD</sequence>
<dbReference type="InterPro" id="IPR012340">
    <property type="entry name" value="NA-bd_OB-fold"/>
</dbReference>
<evidence type="ECO:0000256" key="2">
    <source>
        <dbReference type="ARBA" id="ARBA00022679"/>
    </source>
</evidence>
<evidence type="ECO:0000256" key="4">
    <source>
        <dbReference type="PROSITE-ProRule" id="PRU01024"/>
    </source>
</evidence>
<evidence type="ECO:0000256" key="3">
    <source>
        <dbReference type="ARBA" id="ARBA00022691"/>
    </source>
</evidence>
<dbReference type="InterPro" id="IPR029063">
    <property type="entry name" value="SAM-dependent_MTases_sf"/>
</dbReference>
<keyword evidence="8" id="KW-1185">Reference proteome</keyword>
<keyword evidence="3 4" id="KW-0949">S-adenosyl-L-methionine</keyword>
<dbReference type="PANTHER" id="PTHR11061">
    <property type="entry name" value="RNA M5U METHYLTRANSFERASE"/>
    <property type="match status" value="1"/>
</dbReference>
<keyword evidence="2 4" id="KW-0808">Transferase</keyword>
<dbReference type="CDD" id="cd02440">
    <property type="entry name" value="AdoMet_MTases"/>
    <property type="match status" value="1"/>
</dbReference>
<dbReference type="PROSITE" id="PS51687">
    <property type="entry name" value="SAM_MT_RNA_M5U"/>
    <property type="match status" value="1"/>
</dbReference>
<comment type="caution">
    <text evidence="7">The sequence shown here is derived from an EMBL/GenBank/DDBJ whole genome shotgun (WGS) entry which is preliminary data.</text>
</comment>
<proteinExistence type="inferred from homology"/>
<dbReference type="Pfam" id="PF13847">
    <property type="entry name" value="Methyltransf_31"/>
    <property type="match status" value="1"/>
</dbReference>
<feature type="binding site" evidence="4">
    <location>
        <position position="397"/>
    </location>
    <ligand>
        <name>S-adenosyl-L-methionine</name>
        <dbReference type="ChEBI" id="CHEBI:59789"/>
    </ligand>
</feature>
<dbReference type="Gene3D" id="2.40.50.140">
    <property type="entry name" value="Nucleic acid-binding proteins"/>
    <property type="match status" value="1"/>
</dbReference>
<dbReference type="NCBIfam" id="TIGR00479">
    <property type="entry name" value="rumA"/>
    <property type="match status" value="1"/>
</dbReference>
<evidence type="ECO:0000313" key="8">
    <source>
        <dbReference type="Proteomes" id="UP001241537"/>
    </source>
</evidence>
<dbReference type="EMBL" id="JAUSTO010000006">
    <property type="protein sequence ID" value="MDQ0152518.1"/>
    <property type="molecule type" value="Genomic_DNA"/>
</dbReference>
<comment type="similarity">
    <text evidence="4">Belongs to the class I-like SAM-binding methyltransferase superfamily. RNA M5U methyltransferase family.</text>
</comment>
<feature type="active site" evidence="5">
    <location>
        <position position="424"/>
    </location>
</feature>
<dbReference type="Gene3D" id="3.40.50.150">
    <property type="entry name" value="Vaccinia Virus protein VP39"/>
    <property type="match status" value="1"/>
</dbReference>
<gene>
    <name evidence="7" type="ORF">J2S20_001210</name>
</gene>
<dbReference type="AlphaFoldDB" id="A0AAE3VA66"/>
<feature type="domain" description="Methyltransferase" evidence="6">
    <location>
        <begin position="323"/>
        <end position="427"/>
    </location>
</feature>
<name>A0AAE3VA66_9FIRM</name>
<dbReference type="PANTHER" id="PTHR11061:SF30">
    <property type="entry name" value="TRNA (URACIL(54)-C(5))-METHYLTRANSFERASE"/>
    <property type="match status" value="1"/>
</dbReference>
<dbReference type="InterPro" id="IPR025714">
    <property type="entry name" value="Methyltranfer_dom"/>
</dbReference>
<evidence type="ECO:0000256" key="5">
    <source>
        <dbReference type="PROSITE-ProRule" id="PRU10015"/>
    </source>
</evidence>
<dbReference type="InterPro" id="IPR030390">
    <property type="entry name" value="MeTrfase_TrmA_AS"/>
</dbReference>
<evidence type="ECO:0000256" key="1">
    <source>
        <dbReference type="ARBA" id="ARBA00022603"/>
    </source>
</evidence>
<feature type="active site" description="Nucleophile" evidence="4">
    <location>
        <position position="424"/>
    </location>
</feature>
<dbReference type="SUPFAM" id="SSF53335">
    <property type="entry name" value="S-adenosyl-L-methionine-dependent methyltransferases"/>
    <property type="match status" value="1"/>
</dbReference>
<protein>
    <submittedName>
        <fullName evidence="7">23S rRNA (Uracil-5-)-methyltransferase RumA</fullName>
    </submittedName>
</protein>
<feature type="binding site" evidence="4">
    <location>
        <position position="352"/>
    </location>
    <ligand>
        <name>S-adenosyl-L-methionine</name>
        <dbReference type="ChEBI" id="CHEBI:59789"/>
    </ligand>
</feature>
<dbReference type="GO" id="GO:0032259">
    <property type="term" value="P:methylation"/>
    <property type="evidence" value="ECO:0007669"/>
    <property type="project" value="UniProtKB-KW"/>
</dbReference>
<evidence type="ECO:0000313" key="7">
    <source>
        <dbReference type="EMBL" id="MDQ0152518.1"/>
    </source>
</evidence>
<feature type="binding site" evidence="4">
    <location>
        <position position="302"/>
    </location>
    <ligand>
        <name>S-adenosyl-L-methionine</name>
        <dbReference type="ChEBI" id="CHEBI:59789"/>
    </ligand>
</feature>